<reference evidence="2" key="1">
    <citation type="submission" date="2015-10" db="EMBL/GenBank/DDBJ databases">
        <authorList>
            <person name="Regsiter A."/>
            <person name="william w."/>
        </authorList>
    </citation>
    <scope>NUCLEOTIDE SEQUENCE [LARGE SCALE GENOMIC DNA]</scope>
</reference>
<gene>
    <name evidence="1" type="ORF">PL9214650031</name>
</gene>
<keyword evidence="2" id="KW-1185">Reference proteome</keyword>
<dbReference type="Pfam" id="PF03270">
    <property type="entry name" value="DUF269"/>
    <property type="match status" value="1"/>
</dbReference>
<evidence type="ECO:0000313" key="1">
    <source>
        <dbReference type="EMBL" id="CUR34592.1"/>
    </source>
</evidence>
<protein>
    <recommendedName>
        <fullName evidence="3">Nitrogen fixation protein</fullName>
    </recommendedName>
</protein>
<dbReference type="Proteomes" id="UP000184315">
    <property type="component" value="Unassembled WGS sequence"/>
</dbReference>
<dbReference type="EMBL" id="CZDF01000172">
    <property type="protein sequence ID" value="CUR34592.1"/>
    <property type="molecule type" value="Genomic_DNA"/>
</dbReference>
<organism evidence="1 2">
    <name type="scientific">Planktothrix tepida PCC 9214</name>
    <dbReference type="NCBI Taxonomy" id="671072"/>
    <lineage>
        <taxon>Bacteria</taxon>
        <taxon>Bacillati</taxon>
        <taxon>Cyanobacteriota</taxon>
        <taxon>Cyanophyceae</taxon>
        <taxon>Oscillatoriophycideae</taxon>
        <taxon>Oscillatoriales</taxon>
        <taxon>Microcoleaceae</taxon>
        <taxon>Planktothrix</taxon>
    </lineage>
</organism>
<evidence type="ECO:0000313" key="2">
    <source>
        <dbReference type="Proteomes" id="UP000184315"/>
    </source>
</evidence>
<dbReference type="PIRSF" id="PIRSF005788">
    <property type="entry name" value="NifK"/>
    <property type="match status" value="1"/>
</dbReference>
<sequence length="152" mass="17175">MTTETIISITNTPFLKELVRQIRAQDSMGVYRSWSDELILKPLILTKEQKRKISVEGDVEPITQLRITAFYRAIATLVEQETGLLCQVVINLSHEGFGWALIFSGHLLVVSKTLRDAQRFGYESMEKLAAEGEKLTKSAVELATKYREVTNA</sequence>
<dbReference type="OrthoDB" id="9808545at2"/>
<evidence type="ECO:0008006" key="3">
    <source>
        <dbReference type="Google" id="ProtNLM"/>
    </source>
</evidence>
<proteinExistence type="predicted"/>
<dbReference type="NCBIfam" id="TIGR02935">
    <property type="entry name" value="NifX-associated nitrogen fixation protein"/>
    <property type="match status" value="1"/>
</dbReference>
<dbReference type="AlphaFoldDB" id="A0A1J1LPU2"/>
<dbReference type="InterPro" id="IPR004952">
    <property type="entry name" value="NifX-assoc_nitrogen_fix"/>
</dbReference>
<dbReference type="Gene3D" id="1.10.3100.20">
    <property type="entry name" value="Protein of unknown function DUF269"/>
    <property type="match status" value="1"/>
</dbReference>
<dbReference type="STRING" id="671072.PL9214650031"/>
<accession>A0A1J1LPU2</accession>
<dbReference type="RefSeq" id="WP_072721265.1">
    <property type="nucleotide sequence ID" value="NZ_LN889813.1"/>
</dbReference>
<name>A0A1J1LPU2_9CYAN</name>